<keyword evidence="2" id="KW-1185">Reference proteome</keyword>
<evidence type="ECO:0008006" key="3">
    <source>
        <dbReference type="Google" id="ProtNLM"/>
    </source>
</evidence>
<evidence type="ECO:0000313" key="2">
    <source>
        <dbReference type="Proteomes" id="UP000650628"/>
    </source>
</evidence>
<accession>A0A8J3XB82</accession>
<dbReference type="EMBL" id="BOOO01000049">
    <property type="protein sequence ID" value="GII34311.1"/>
    <property type="molecule type" value="Genomic_DNA"/>
</dbReference>
<organism evidence="1 2">
    <name type="scientific">Planotetraspora mira</name>
    <dbReference type="NCBI Taxonomy" id="58121"/>
    <lineage>
        <taxon>Bacteria</taxon>
        <taxon>Bacillati</taxon>
        <taxon>Actinomycetota</taxon>
        <taxon>Actinomycetes</taxon>
        <taxon>Streptosporangiales</taxon>
        <taxon>Streptosporangiaceae</taxon>
        <taxon>Planotetraspora</taxon>
    </lineage>
</organism>
<dbReference type="Proteomes" id="UP000650628">
    <property type="component" value="Unassembled WGS sequence"/>
</dbReference>
<reference evidence="1 2" key="1">
    <citation type="submission" date="2021-01" db="EMBL/GenBank/DDBJ databases">
        <title>Whole genome shotgun sequence of Planotetraspora mira NBRC 15435.</title>
        <authorList>
            <person name="Komaki H."/>
            <person name="Tamura T."/>
        </authorList>
    </citation>
    <scope>NUCLEOTIDE SEQUENCE [LARGE SCALE GENOMIC DNA]</scope>
    <source>
        <strain evidence="1 2">NBRC 15435</strain>
    </source>
</reference>
<comment type="caution">
    <text evidence="1">The sequence shown here is derived from an EMBL/GenBank/DDBJ whole genome shotgun (WGS) entry which is preliminary data.</text>
</comment>
<name>A0A8J3XB82_9ACTN</name>
<evidence type="ECO:0000313" key="1">
    <source>
        <dbReference type="EMBL" id="GII34311.1"/>
    </source>
</evidence>
<dbReference type="AlphaFoldDB" id="A0A8J3XB82"/>
<sequence length="91" mass="9983">MTVSEFPTKGSREGRHTTALDQSALLDLLESLKAADAADVIRHALQAVLQALIEAEATAVWLERGPDSHGRGITRRSAQPGRCAWRWLRHG</sequence>
<gene>
    <name evidence="1" type="ORF">Pmi06nite_77530</name>
</gene>
<protein>
    <recommendedName>
        <fullName evidence="3">Transposase</fullName>
    </recommendedName>
</protein>
<proteinExistence type="predicted"/>